<feature type="transmembrane region" description="Helical" evidence="1">
    <location>
        <begin position="628"/>
        <end position="645"/>
    </location>
</feature>
<organism evidence="4 5">
    <name type="scientific">Nesidiocoris tenuis</name>
    <dbReference type="NCBI Taxonomy" id="355587"/>
    <lineage>
        <taxon>Eukaryota</taxon>
        <taxon>Metazoa</taxon>
        <taxon>Ecdysozoa</taxon>
        <taxon>Arthropoda</taxon>
        <taxon>Hexapoda</taxon>
        <taxon>Insecta</taxon>
        <taxon>Pterygota</taxon>
        <taxon>Neoptera</taxon>
        <taxon>Paraneoptera</taxon>
        <taxon>Hemiptera</taxon>
        <taxon>Heteroptera</taxon>
        <taxon>Panheteroptera</taxon>
        <taxon>Cimicomorpha</taxon>
        <taxon>Miridae</taxon>
        <taxon>Dicyphina</taxon>
        <taxon>Nesidiocoris</taxon>
    </lineage>
</organism>
<dbReference type="SMART" id="SM00703">
    <property type="entry name" value="NRF"/>
    <property type="match status" value="1"/>
</dbReference>
<feature type="transmembrane region" description="Helical" evidence="1">
    <location>
        <begin position="550"/>
        <end position="570"/>
    </location>
</feature>
<keyword evidence="1" id="KW-0472">Membrane</keyword>
<keyword evidence="1" id="KW-1133">Transmembrane helix</keyword>
<feature type="transmembrane region" description="Helical" evidence="1">
    <location>
        <begin position="590"/>
        <end position="607"/>
    </location>
</feature>
<protein>
    <submittedName>
        <fullName evidence="4">Transferase activity, transferring acyl groups other than amino-acyl groups</fullName>
    </submittedName>
</protein>
<accession>A0ABN7BA64</accession>
<feature type="transmembrane region" description="Helical" evidence="1">
    <location>
        <begin position="376"/>
        <end position="396"/>
    </location>
</feature>
<dbReference type="PANTHER" id="PTHR11161">
    <property type="entry name" value="O-ACYLTRANSFERASE"/>
    <property type="match status" value="1"/>
</dbReference>
<evidence type="ECO:0000259" key="3">
    <source>
        <dbReference type="SMART" id="SM00703"/>
    </source>
</evidence>
<proteinExistence type="predicted"/>
<dbReference type="PANTHER" id="PTHR11161:SF0">
    <property type="entry name" value="O-ACYLTRANSFERASE LIKE PROTEIN"/>
    <property type="match status" value="1"/>
</dbReference>
<evidence type="ECO:0000256" key="2">
    <source>
        <dbReference type="SAM" id="SignalP"/>
    </source>
</evidence>
<dbReference type="EMBL" id="AP028920">
    <property type="protein sequence ID" value="BET00700.1"/>
    <property type="molecule type" value="Genomic_DNA"/>
</dbReference>
<dbReference type="InterPro" id="IPR006621">
    <property type="entry name" value="Nose-resist-to-fluoxetine_N"/>
</dbReference>
<gene>
    <name evidence="4" type="ORF">NTJ_13516</name>
</gene>
<feature type="transmembrane region" description="Helical" evidence="1">
    <location>
        <begin position="467"/>
        <end position="488"/>
    </location>
</feature>
<reference evidence="4 5" key="1">
    <citation type="submission" date="2023-09" db="EMBL/GenBank/DDBJ databases">
        <title>Nesidiocoris tenuis whole genome shotgun sequence.</title>
        <authorList>
            <person name="Shibata T."/>
            <person name="Shimoda M."/>
            <person name="Kobayashi T."/>
            <person name="Uehara T."/>
        </authorList>
    </citation>
    <scope>NUCLEOTIDE SEQUENCE [LARGE SCALE GENOMIC DNA]</scope>
    <source>
        <strain evidence="4 5">Japan</strain>
    </source>
</reference>
<feature type="transmembrane region" description="Helical" evidence="1">
    <location>
        <begin position="657"/>
        <end position="678"/>
    </location>
</feature>
<keyword evidence="5" id="KW-1185">Reference proteome</keyword>
<name>A0ABN7BA64_9HEMI</name>
<sequence length="743" mass="83499">MKYGRLLWLAVCVNSLLCCTSGTRLGLKDPRAVRKVLTDNTGIIEWILEHIQEAIDVLEKGSTVDAYECLVGMAYVLQDTAGGKMWALSMIDSSAKIPSGLLGANFNDFGIYDECIAIVNPNPEIEFTGMHCLVDFKISVPQNMTLEIDGTPTSIVTLLGSNVITITLGHCYPSVCSPAIIQGAYNLLVGRVGNWTGNKYGLEVAIDPTDCHLSERGALQTSEWLVLMFIAMILFMAGLSTAIDLAYFRHALKNRRPNAGEQAAIAFSLYSNGKKLISLDQGSDSITILNGLKFISIGWVVLGHRYRYLINEPITNLIDIAAQIKRLDKMIILSAPLAVDTFFMISGLLNSFIFMKVRAKKRKFTIVDIIISYIHRFVRLTPAYAMAIAITATLLYRLGNGPEWDRIIRPVQNDCKDGWWWNILYVNNYGIDNYCMLQSWYLSADMQMFWASPFVVYPLWRWPIVGYVELILLLIASIIAPFYTAWYYEIAAPIPTTTDEARKNLEMAKLYLPAYTKFTSYVIGIYLGYVIYKIRNRQWQFNMNRTVNMALWATSAGFMLLAVFGGHPMFQLDYVYNKWLSSTYIGSYRLFWGLGLAWIILACDNGWGGPVNRFLSWNIFGPLGRLTYCIYLVHVGVMLVGVGSTRNSIYYSDFFQAHSFLGDMVLCVAVAAAFSLLMESPLMILEKLVFAPSSRPRKRVEPVEIASDTEAIIPSAPPINHAIIENETTSLKRPSIHEESTDL</sequence>
<evidence type="ECO:0000313" key="5">
    <source>
        <dbReference type="Proteomes" id="UP001307889"/>
    </source>
</evidence>
<feature type="signal peptide" evidence="2">
    <location>
        <begin position="1"/>
        <end position="22"/>
    </location>
</feature>
<feature type="domain" description="Nose resistant-to-fluoxetine protein N-terminal" evidence="3">
    <location>
        <begin position="66"/>
        <end position="200"/>
    </location>
</feature>
<keyword evidence="4" id="KW-0808">Transferase</keyword>
<feature type="transmembrane region" description="Helical" evidence="1">
    <location>
        <begin position="508"/>
        <end position="529"/>
    </location>
</feature>
<dbReference type="Proteomes" id="UP001307889">
    <property type="component" value="Chromosome 12"/>
</dbReference>
<feature type="chain" id="PRO_5046333723" evidence="2">
    <location>
        <begin position="23"/>
        <end position="743"/>
    </location>
</feature>
<keyword evidence="1" id="KW-0812">Transmembrane</keyword>
<dbReference type="Pfam" id="PF20146">
    <property type="entry name" value="NRF"/>
    <property type="match status" value="1"/>
</dbReference>
<dbReference type="InterPro" id="IPR052728">
    <property type="entry name" value="O2_lipid_transport_reg"/>
</dbReference>
<dbReference type="GO" id="GO:0016740">
    <property type="term" value="F:transferase activity"/>
    <property type="evidence" value="ECO:0007669"/>
    <property type="project" value="UniProtKB-KW"/>
</dbReference>
<dbReference type="InterPro" id="IPR002656">
    <property type="entry name" value="Acyl_transf_3_dom"/>
</dbReference>
<evidence type="ECO:0000313" key="4">
    <source>
        <dbReference type="EMBL" id="BET00700.1"/>
    </source>
</evidence>
<keyword evidence="2" id="KW-0732">Signal</keyword>
<feature type="transmembrane region" description="Helical" evidence="1">
    <location>
        <begin position="330"/>
        <end position="355"/>
    </location>
</feature>
<dbReference type="Pfam" id="PF01757">
    <property type="entry name" value="Acyl_transf_3"/>
    <property type="match status" value="1"/>
</dbReference>
<evidence type="ECO:0000256" key="1">
    <source>
        <dbReference type="SAM" id="Phobius"/>
    </source>
</evidence>
<feature type="transmembrane region" description="Helical" evidence="1">
    <location>
        <begin position="224"/>
        <end position="248"/>
    </location>
</feature>